<keyword evidence="8" id="KW-0106">Calcium</keyword>
<evidence type="ECO:0000256" key="8">
    <source>
        <dbReference type="PIRSR" id="PIRSR600823-3"/>
    </source>
</evidence>
<dbReference type="GO" id="GO:0006979">
    <property type="term" value="P:response to oxidative stress"/>
    <property type="evidence" value="ECO:0007669"/>
    <property type="project" value="InterPro"/>
</dbReference>
<gene>
    <name evidence="13" type="ORF">KI387_026604</name>
</gene>
<dbReference type="PRINTS" id="PR00461">
    <property type="entry name" value="PLPEROXIDASE"/>
</dbReference>
<feature type="binding site" evidence="8">
    <location>
        <position position="67"/>
    </location>
    <ligand>
        <name>Ca(2+)</name>
        <dbReference type="ChEBI" id="CHEBI:29108"/>
        <label>1</label>
    </ligand>
</feature>
<dbReference type="GO" id="GO:0020037">
    <property type="term" value="F:heme binding"/>
    <property type="evidence" value="ECO:0007669"/>
    <property type="project" value="InterPro"/>
</dbReference>
<evidence type="ECO:0000256" key="4">
    <source>
        <dbReference type="ARBA" id="ARBA00022723"/>
    </source>
</evidence>
<dbReference type="PROSITE" id="PS00436">
    <property type="entry name" value="PEROXIDASE_2"/>
    <property type="match status" value="1"/>
</dbReference>
<dbReference type="GO" id="GO:0046872">
    <property type="term" value="F:metal ion binding"/>
    <property type="evidence" value="ECO:0007669"/>
    <property type="project" value="UniProtKB-KW"/>
</dbReference>
<keyword evidence="4 8" id="KW-0479">Metal-binding</keyword>
<keyword evidence="10" id="KW-1015">Disulfide bond</keyword>
<dbReference type="InterPro" id="IPR019794">
    <property type="entry name" value="Peroxidases_AS"/>
</dbReference>
<keyword evidence="2" id="KW-0575">Peroxidase</keyword>
<feature type="disulfide bond" evidence="10">
    <location>
        <begin position="194"/>
        <end position="221"/>
    </location>
</feature>
<keyword evidence="5" id="KW-0560">Oxidoreductase</keyword>
<keyword evidence="14" id="KW-1185">Reference proteome</keyword>
<proteinExistence type="inferred from homology"/>
<feature type="binding site" evidence="8">
    <location>
        <position position="65"/>
    </location>
    <ligand>
        <name>Ca(2+)</name>
        <dbReference type="ChEBI" id="CHEBI:29108"/>
        <label>1</label>
    </ligand>
</feature>
<evidence type="ECO:0000256" key="6">
    <source>
        <dbReference type="ARBA" id="ARBA00023004"/>
    </source>
</evidence>
<feature type="binding site" evidence="8">
    <location>
        <position position="79"/>
    </location>
    <ligand>
        <name>Ca(2+)</name>
        <dbReference type="ChEBI" id="CHEBI:29108"/>
        <label>1</label>
    </ligand>
</feature>
<dbReference type="GO" id="GO:0140825">
    <property type="term" value="F:lactoperoxidase activity"/>
    <property type="evidence" value="ECO:0007669"/>
    <property type="project" value="UniProtKB-EC"/>
</dbReference>
<feature type="disulfide bond" evidence="10">
    <location>
        <begin position="59"/>
        <end position="64"/>
    </location>
</feature>
<evidence type="ECO:0000259" key="12">
    <source>
        <dbReference type="PROSITE" id="PS50873"/>
    </source>
</evidence>
<dbReference type="OMA" id="DRATPMI"/>
<keyword evidence="6 8" id="KW-0408">Iron</keyword>
<feature type="binding site" evidence="8">
    <location>
        <position position="188"/>
    </location>
    <ligand>
        <name>Ca(2+)</name>
        <dbReference type="ChEBI" id="CHEBI:29108"/>
        <label>2</label>
    </ligand>
</feature>
<dbReference type="FunFam" id="1.10.520.10:FF:000010">
    <property type="entry name" value="Peroxidase"/>
    <property type="match status" value="1"/>
</dbReference>
<dbReference type="EMBL" id="JAHRHJ020000006">
    <property type="protein sequence ID" value="KAH9311569.1"/>
    <property type="molecule type" value="Genomic_DNA"/>
</dbReference>
<evidence type="ECO:0000256" key="9">
    <source>
        <dbReference type="PIRSR" id="PIRSR600823-4"/>
    </source>
</evidence>
<sequence length="230" mass="25204">MVCVFLGPTWCDLETGLSENYYETSCPRVGDIVKEQVNKLYEQHGNTAVSWLRLIFHDCMVQSCDASILLDSTANLVSEKGSDRNFGMRNFKHIDTIKSAVENECPGVVSCADIITLAAKEGILMLRGPAIAVKTGRRDSRESSASVVEKYIALHNDTIDVVLSRFQSMGIDAEAAVALLDGGAGAHTVGRTHCVNMVHRLYPTVDPLMDSDYADYLKKRCPTANPDSKD</sequence>
<evidence type="ECO:0000256" key="10">
    <source>
        <dbReference type="PIRSR" id="PIRSR600823-5"/>
    </source>
</evidence>
<evidence type="ECO:0000256" key="2">
    <source>
        <dbReference type="ARBA" id="ARBA00022559"/>
    </source>
</evidence>
<evidence type="ECO:0000256" key="5">
    <source>
        <dbReference type="ARBA" id="ARBA00023002"/>
    </source>
</evidence>
<reference evidence="13 14" key="1">
    <citation type="journal article" date="2021" name="Nat. Plants">
        <title>The Taxus genome provides insights into paclitaxel biosynthesis.</title>
        <authorList>
            <person name="Xiong X."/>
            <person name="Gou J."/>
            <person name="Liao Q."/>
            <person name="Li Y."/>
            <person name="Zhou Q."/>
            <person name="Bi G."/>
            <person name="Li C."/>
            <person name="Du R."/>
            <person name="Wang X."/>
            <person name="Sun T."/>
            <person name="Guo L."/>
            <person name="Liang H."/>
            <person name="Lu P."/>
            <person name="Wu Y."/>
            <person name="Zhang Z."/>
            <person name="Ro D.K."/>
            <person name="Shang Y."/>
            <person name="Huang S."/>
            <person name="Yan J."/>
        </authorList>
    </citation>
    <scope>NUCLEOTIDE SEQUENCE [LARGE SCALE GENOMIC DNA]</scope>
    <source>
        <strain evidence="13">Ta-2019</strain>
    </source>
</reference>
<comment type="caution">
    <text evidence="13">The sequence shown here is derived from an EMBL/GenBank/DDBJ whole genome shotgun (WGS) entry which is preliminary data.</text>
</comment>
<protein>
    <recommendedName>
        <fullName evidence="12">Plant heme peroxidase family profile domain-containing protein</fullName>
    </recommendedName>
</protein>
<dbReference type="PANTHER" id="PTHR31517">
    <property type="match status" value="1"/>
</dbReference>
<dbReference type="Gene3D" id="1.10.520.10">
    <property type="match status" value="1"/>
</dbReference>
<feature type="domain" description="Plant heme peroxidase family profile" evidence="12">
    <location>
        <begin position="16"/>
        <end position="230"/>
    </location>
</feature>
<evidence type="ECO:0000256" key="7">
    <source>
        <dbReference type="PIRSR" id="PIRSR600823-1"/>
    </source>
</evidence>
<feature type="active site" description="Proton acceptor" evidence="7">
    <location>
        <position position="57"/>
    </location>
</feature>
<feature type="binding site" evidence="8">
    <location>
        <position position="61"/>
    </location>
    <ligand>
        <name>Ca(2+)</name>
        <dbReference type="ChEBI" id="CHEBI:29108"/>
        <label>1</label>
    </ligand>
</feature>
<comment type="similarity">
    <text evidence="11">Belongs to the peroxidase family.</text>
</comment>
<dbReference type="Pfam" id="PF00141">
    <property type="entry name" value="peroxidase"/>
    <property type="match status" value="1"/>
</dbReference>
<feature type="binding site" evidence="8">
    <location>
        <position position="58"/>
    </location>
    <ligand>
        <name>Ca(2+)</name>
        <dbReference type="ChEBI" id="CHEBI:29108"/>
        <label>1</label>
    </ligand>
</feature>
<accession>A0AA38L0G2</accession>
<dbReference type="AlphaFoldDB" id="A0AA38L0G2"/>
<dbReference type="InterPro" id="IPR000823">
    <property type="entry name" value="Peroxidase_pln"/>
</dbReference>
<evidence type="ECO:0000313" key="13">
    <source>
        <dbReference type="EMBL" id="KAH9311569.1"/>
    </source>
</evidence>
<comment type="cofactor">
    <cofactor evidence="8">
        <name>heme b</name>
        <dbReference type="ChEBI" id="CHEBI:60344"/>
    </cofactor>
    <text evidence="8">Binds 1 heme b (iron(II)-protoporphyrin IX) group per subunit.</text>
</comment>
<dbReference type="PRINTS" id="PR00458">
    <property type="entry name" value="PEROXIDASE"/>
</dbReference>
<comment type="cofactor">
    <cofactor evidence="8">
        <name>Ca(2+)</name>
        <dbReference type="ChEBI" id="CHEBI:29108"/>
    </cofactor>
    <text evidence="8">Binds 2 calcium ions per subunit.</text>
</comment>
<dbReference type="PANTHER" id="PTHR31517:SF80">
    <property type="entry name" value="PEROXIDASE"/>
    <property type="match status" value="1"/>
</dbReference>
<feature type="site" description="Transition state stabilizer" evidence="9">
    <location>
        <position position="53"/>
    </location>
</feature>
<evidence type="ECO:0000256" key="3">
    <source>
        <dbReference type="ARBA" id="ARBA00022617"/>
    </source>
</evidence>
<evidence type="ECO:0000256" key="1">
    <source>
        <dbReference type="ARBA" id="ARBA00000189"/>
    </source>
</evidence>
<dbReference type="SUPFAM" id="SSF48113">
    <property type="entry name" value="Heme-dependent peroxidases"/>
    <property type="match status" value="1"/>
</dbReference>
<evidence type="ECO:0000256" key="11">
    <source>
        <dbReference type="RuleBase" id="RU004241"/>
    </source>
</evidence>
<dbReference type="InterPro" id="IPR002016">
    <property type="entry name" value="Haem_peroxidase"/>
</dbReference>
<dbReference type="Proteomes" id="UP000824469">
    <property type="component" value="Unassembled WGS sequence"/>
</dbReference>
<feature type="binding site" description="axial binding residue" evidence="8">
    <location>
        <position position="187"/>
    </location>
    <ligand>
        <name>heme b</name>
        <dbReference type="ChEBI" id="CHEBI:60344"/>
    </ligand>
    <ligandPart>
        <name>Fe</name>
        <dbReference type="ChEBI" id="CHEBI:18248"/>
    </ligandPart>
</feature>
<dbReference type="PROSITE" id="PS50873">
    <property type="entry name" value="PEROXIDASE_4"/>
    <property type="match status" value="1"/>
</dbReference>
<dbReference type="Gene3D" id="1.10.420.10">
    <property type="entry name" value="Peroxidase, domain 2"/>
    <property type="match status" value="1"/>
</dbReference>
<name>A0AA38L0G2_TAXCH</name>
<evidence type="ECO:0000313" key="14">
    <source>
        <dbReference type="Proteomes" id="UP000824469"/>
    </source>
</evidence>
<dbReference type="InterPro" id="IPR010255">
    <property type="entry name" value="Haem_peroxidase_sf"/>
</dbReference>
<feature type="disulfide bond" evidence="10">
    <location>
        <begin position="26"/>
        <end position="105"/>
    </location>
</feature>
<keyword evidence="3" id="KW-0349">Heme</keyword>
<feature type="non-terminal residue" evidence="13">
    <location>
        <position position="230"/>
    </location>
</feature>
<comment type="catalytic activity">
    <reaction evidence="1">
        <text>2 a phenolic donor + H2O2 = 2 a phenolic radical donor + 2 H2O</text>
        <dbReference type="Rhea" id="RHEA:56136"/>
        <dbReference type="ChEBI" id="CHEBI:15377"/>
        <dbReference type="ChEBI" id="CHEBI:16240"/>
        <dbReference type="ChEBI" id="CHEBI:139520"/>
        <dbReference type="ChEBI" id="CHEBI:139521"/>
        <dbReference type="EC" id="1.11.1.7"/>
    </reaction>
</comment>
<organism evidence="13 14">
    <name type="scientific">Taxus chinensis</name>
    <name type="common">Chinese yew</name>
    <name type="synonym">Taxus wallichiana var. chinensis</name>
    <dbReference type="NCBI Taxonomy" id="29808"/>
    <lineage>
        <taxon>Eukaryota</taxon>
        <taxon>Viridiplantae</taxon>
        <taxon>Streptophyta</taxon>
        <taxon>Embryophyta</taxon>
        <taxon>Tracheophyta</taxon>
        <taxon>Spermatophyta</taxon>
        <taxon>Pinopsida</taxon>
        <taxon>Pinidae</taxon>
        <taxon>Conifers II</taxon>
        <taxon>Cupressales</taxon>
        <taxon>Taxaceae</taxon>
        <taxon>Taxus</taxon>
    </lineage>
</organism>